<keyword evidence="3" id="KW-1185">Reference proteome</keyword>
<dbReference type="AlphaFoldDB" id="A0A6A6HEP2"/>
<evidence type="ECO:0000313" key="3">
    <source>
        <dbReference type="Proteomes" id="UP000800092"/>
    </source>
</evidence>
<proteinExistence type="predicted"/>
<dbReference type="EMBL" id="ML991788">
    <property type="protein sequence ID" value="KAF2235930.1"/>
    <property type="molecule type" value="Genomic_DNA"/>
</dbReference>
<protein>
    <submittedName>
        <fullName evidence="2">Uncharacterized protein</fullName>
    </submittedName>
</protein>
<accession>A0A6A6HEP2</accession>
<evidence type="ECO:0000313" key="2">
    <source>
        <dbReference type="EMBL" id="KAF2235930.1"/>
    </source>
</evidence>
<dbReference type="OrthoDB" id="4812806at2759"/>
<evidence type="ECO:0000256" key="1">
    <source>
        <dbReference type="SAM" id="MobiDB-lite"/>
    </source>
</evidence>
<feature type="region of interest" description="Disordered" evidence="1">
    <location>
        <begin position="1"/>
        <end position="26"/>
    </location>
</feature>
<name>A0A6A6HEP2_VIRVR</name>
<sequence length="274" mass="31545">MMRVTHMSYSLPKTSTTTSSSQEQSQLDQPSLNHLLIINMSLAIRYPTSSLPLKLPTFTRFSKLPLELRQQIWGYYFEGLSSDWSQNYDDPCGKTVIGISGHRPDLNIGDKNSQVSLEAAAVLHRKCAFALPLRLRERHLVFNMALIDRSITWQIKQLVFTRFSNNRRVVRVDYGRLRNAFPALQIITFDARALEDPKKPRSQQLHKGRFRLAAAQMLQSFHYVPTLRVVHTDTGTHFRLALHRIQLAQFWEIGEIRQITATSGINYQALCTHI</sequence>
<feature type="compositionally biased region" description="Low complexity" evidence="1">
    <location>
        <begin position="8"/>
        <end position="26"/>
    </location>
</feature>
<gene>
    <name evidence="2" type="ORF">EV356DRAFT_565962</name>
</gene>
<dbReference type="Proteomes" id="UP000800092">
    <property type="component" value="Unassembled WGS sequence"/>
</dbReference>
<organism evidence="2 3">
    <name type="scientific">Viridothelium virens</name>
    <name type="common">Speckled blister lichen</name>
    <name type="synonym">Trypethelium virens</name>
    <dbReference type="NCBI Taxonomy" id="1048519"/>
    <lineage>
        <taxon>Eukaryota</taxon>
        <taxon>Fungi</taxon>
        <taxon>Dikarya</taxon>
        <taxon>Ascomycota</taxon>
        <taxon>Pezizomycotina</taxon>
        <taxon>Dothideomycetes</taxon>
        <taxon>Dothideomycetes incertae sedis</taxon>
        <taxon>Trypetheliales</taxon>
        <taxon>Trypetheliaceae</taxon>
        <taxon>Viridothelium</taxon>
    </lineage>
</organism>
<reference evidence="2" key="1">
    <citation type="journal article" date="2020" name="Stud. Mycol.">
        <title>101 Dothideomycetes genomes: a test case for predicting lifestyles and emergence of pathogens.</title>
        <authorList>
            <person name="Haridas S."/>
            <person name="Albert R."/>
            <person name="Binder M."/>
            <person name="Bloem J."/>
            <person name="Labutti K."/>
            <person name="Salamov A."/>
            <person name="Andreopoulos B."/>
            <person name="Baker S."/>
            <person name="Barry K."/>
            <person name="Bills G."/>
            <person name="Bluhm B."/>
            <person name="Cannon C."/>
            <person name="Castanera R."/>
            <person name="Culley D."/>
            <person name="Daum C."/>
            <person name="Ezra D."/>
            <person name="Gonzalez J."/>
            <person name="Henrissat B."/>
            <person name="Kuo A."/>
            <person name="Liang C."/>
            <person name="Lipzen A."/>
            <person name="Lutzoni F."/>
            <person name="Magnuson J."/>
            <person name="Mondo S."/>
            <person name="Nolan M."/>
            <person name="Ohm R."/>
            <person name="Pangilinan J."/>
            <person name="Park H.-J."/>
            <person name="Ramirez L."/>
            <person name="Alfaro M."/>
            <person name="Sun H."/>
            <person name="Tritt A."/>
            <person name="Yoshinaga Y."/>
            <person name="Zwiers L.-H."/>
            <person name="Turgeon B."/>
            <person name="Goodwin S."/>
            <person name="Spatafora J."/>
            <person name="Crous P."/>
            <person name="Grigoriev I."/>
        </authorList>
    </citation>
    <scope>NUCLEOTIDE SEQUENCE</scope>
    <source>
        <strain evidence="2">Tuck. ex Michener</strain>
    </source>
</reference>